<gene>
    <name evidence="1" type="ORF">MENTE1834_LOCUS38254</name>
</gene>
<evidence type="ECO:0000313" key="1">
    <source>
        <dbReference type="EMBL" id="CAK5090465.1"/>
    </source>
</evidence>
<comment type="caution">
    <text evidence="1">The sequence shown here is derived from an EMBL/GenBank/DDBJ whole genome shotgun (WGS) entry which is preliminary data.</text>
</comment>
<proteinExistence type="predicted"/>
<protein>
    <submittedName>
        <fullName evidence="1">Uncharacterized protein</fullName>
    </submittedName>
</protein>
<organism evidence="1 2">
    <name type="scientific">Meloidogyne enterolobii</name>
    <name type="common">Root-knot nematode worm</name>
    <name type="synonym">Meloidogyne mayaguensis</name>
    <dbReference type="NCBI Taxonomy" id="390850"/>
    <lineage>
        <taxon>Eukaryota</taxon>
        <taxon>Metazoa</taxon>
        <taxon>Ecdysozoa</taxon>
        <taxon>Nematoda</taxon>
        <taxon>Chromadorea</taxon>
        <taxon>Rhabditida</taxon>
        <taxon>Tylenchina</taxon>
        <taxon>Tylenchomorpha</taxon>
        <taxon>Tylenchoidea</taxon>
        <taxon>Meloidogynidae</taxon>
        <taxon>Meloidogyninae</taxon>
        <taxon>Meloidogyne</taxon>
    </lineage>
</organism>
<accession>A0ACB1AG89</accession>
<name>A0ACB1AG89_MELEN</name>
<sequence>MKKSRKEKEREEEEVQILEAPQIPILPAVKDRREDRALEEARKEKEEEKRNGKKRKAVPDLNLVVEERGGKKYSSRKYGHDFKGKFKIPFKRIIRYGRVIPRNSAKPPGVNMLDRTLAYVNASNAKRDRLITKGRKDLDDSKFYKSQNASLTEINTIDGE</sequence>
<dbReference type="Proteomes" id="UP001497535">
    <property type="component" value="Unassembled WGS sequence"/>
</dbReference>
<reference evidence="1" key="1">
    <citation type="submission" date="2023-11" db="EMBL/GenBank/DDBJ databases">
        <authorList>
            <person name="Poullet M."/>
        </authorList>
    </citation>
    <scope>NUCLEOTIDE SEQUENCE</scope>
    <source>
        <strain evidence="1">E1834</strain>
    </source>
</reference>
<keyword evidence="2" id="KW-1185">Reference proteome</keyword>
<dbReference type="EMBL" id="CAVMJV010000082">
    <property type="protein sequence ID" value="CAK5090465.1"/>
    <property type="molecule type" value="Genomic_DNA"/>
</dbReference>
<evidence type="ECO:0000313" key="2">
    <source>
        <dbReference type="Proteomes" id="UP001497535"/>
    </source>
</evidence>